<dbReference type="SMART" id="SM00062">
    <property type="entry name" value="PBPb"/>
    <property type="match status" value="1"/>
</dbReference>
<dbReference type="InterPro" id="IPR014337">
    <property type="entry name" value="Ectoine_EhuB"/>
</dbReference>
<dbReference type="SUPFAM" id="SSF53850">
    <property type="entry name" value="Periplasmic binding protein-like II"/>
    <property type="match status" value="1"/>
</dbReference>
<dbReference type="NCBIfam" id="TIGR02995">
    <property type="entry name" value="ectoine_ehuB"/>
    <property type="match status" value="1"/>
</dbReference>
<keyword evidence="3" id="KW-0449">Lipoprotein</keyword>
<dbReference type="Proteomes" id="UP001275436">
    <property type="component" value="Unassembled WGS sequence"/>
</dbReference>
<dbReference type="RefSeq" id="WP_317957714.1">
    <property type="nucleotide sequence ID" value="NZ_BSKO01000001.1"/>
</dbReference>
<feature type="signal peptide" evidence="4">
    <location>
        <begin position="1"/>
        <end position="20"/>
    </location>
</feature>
<reference evidence="6 7" key="1">
    <citation type="submission" date="2023-02" db="EMBL/GenBank/DDBJ databases">
        <title>Oceanobacillus kimchii IFOP_LL358 isolated form Alexandrium catenella lab strain.</title>
        <authorList>
            <person name="Gajardo G."/>
            <person name="Ueki S."/>
            <person name="Maruyama F."/>
        </authorList>
    </citation>
    <scope>NUCLEOTIDE SEQUENCE [LARGE SCALE GENOMIC DNA]</scope>
    <source>
        <strain evidence="6 7">IFOP_LL358</strain>
    </source>
</reference>
<dbReference type="CDD" id="cd01002">
    <property type="entry name" value="PBP2_Ehub_like"/>
    <property type="match status" value="1"/>
</dbReference>
<dbReference type="PANTHER" id="PTHR35936:SF17">
    <property type="entry name" value="ARGININE-BINDING EXTRACELLULAR PROTEIN ARTP"/>
    <property type="match status" value="1"/>
</dbReference>
<dbReference type="Gene3D" id="3.40.190.10">
    <property type="entry name" value="Periplasmic binding protein-like II"/>
    <property type="match status" value="2"/>
</dbReference>
<evidence type="ECO:0000256" key="2">
    <source>
        <dbReference type="ARBA" id="ARBA00023139"/>
    </source>
</evidence>
<evidence type="ECO:0000256" key="3">
    <source>
        <dbReference type="ARBA" id="ARBA00023288"/>
    </source>
</evidence>
<gene>
    <name evidence="6" type="ORF">MACH08_06750</name>
</gene>
<dbReference type="EMBL" id="BSKO01000001">
    <property type="protein sequence ID" value="GLO64891.1"/>
    <property type="molecule type" value="Genomic_DNA"/>
</dbReference>
<accession>A0ABQ5TFC0</accession>
<evidence type="ECO:0000313" key="6">
    <source>
        <dbReference type="EMBL" id="GLO64891.1"/>
    </source>
</evidence>
<feature type="chain" id="PRO_5047206217" evidence="4">
    <location>
        <begin position="21"/>
        <end position="289"/>
    </location>
</feature>
<keyword evidence="7" id="KW-1185">Reference proteome</keyword>
<organism evidence="6 7">
    <name type="scientific">Oceanobacillus kimchii</name>
    <dbReference type="NCBI Taxonomy" id="746691"/>
    <lineage>
        <taxon>Bacteria</taxon>
        <taxon>Bacillati</taxon>
        <taxon>Bacillota</taxon>
        <taxon>Bacilli</taxon>
        <taxon>Bacillales</taxon>
        <taxon>Bacillaceae</taxon>
        <taxon>Oceanobacillus</taxon>
    </lineage>
</organism>
<name>A0ABQ5TFC0_9BACI</name>
<feature type="domain" description="Solute-binding protein family 3/N-terminal" evidence="5">
    <location>
        <begin position="37"/>
        <end position="269"/>
    </location>
</feature>
<evidence type="ECO:0000256" key="4">
    <source>
        <dbReference type="SAM" id="SignalP"/>
    </source>
</evidence>
<dbReference type="Pfam" id="PF00497">
    <property type="entry name" value="SBP_bac_3"/>
    <property type="match status" value="1"/>
</dbReference>
<sequence>MKKKLITVVILSAILVFFLAACGSDSGSLEDLQDEGTVEVGFANESPYAYENDNGELSGASVDIAKAVFAELGIDNVEGKLSEWGELIPGVQAGQFDVITAGMAIQPARCENALFSEPTMQYGEGLVVAAGNPHGLESYQDIADNPDVTVIVMEGATEIGYLEEVGVNPDQITTAGDIPATFSAVQSGRADATTGTEMTVRENFASANTEDLELVETFEQPDISGVPSYGGAAFHPDNEELRDAYNEKLKELKEDGTVAELLEKNGFHPENNFVEDGSVTTEQLCNGEV</sequence>
<keyword evidence="1 4" id="KW-0732">Signal</keyword>
<comment type="caution">
    <text evidence="6">The sequence shown here is derived from an EMBL/GenBank/DDBJ whole genome shotgun (WGS) entry which is preliminary data.</text>
</comment>
<dbReference type="InterPro" id="IPR001638">
    <property type="entry name" value="Solute-binding_3/MltF_N"/>
</dbReference>
<keyword evidence="2" id="KW-0564">Palmitate</keyword>
<evidence type="ECO:0000256" key="1">
    <source>
        <dbReference type="ARBA" id="ARBA00022729"/>
    </source>
</evidence>
<protein>
    <submittedName>
        <fullName evidence="6">Ectoine/hydroxyectoine ABC transporter substrate-binding protein EhuB</fullName>
    </submittedName>
</protein>
<evidence type="ECO:0000313" key="7">
    <source>
        <dbReference type="Proteomes" id="UP001275436"/>
    </source>
</evidence>
<proteinExistence type="predicted"/>
<evidence type="ECO:0000259" key="5">
    <source>
        <dbReference type="SMART" id="SM00062"/>
    </source>
</evidence>
<dbReference type="PANTHER" id="PTHR35936">
    <property type="entry name" value="MEMBRANE-BOUND LYTIC MUREIN TRANSGLYCOSYLASE F"/>
    <property type="match status" value="1"/>
</dbReference>
<dbReference type="PROSITE" id="PS51257">
    <property type="entry name" value="PROKAR_LIPOPROTEIN"/>
    <property type="match status" value="1"/>
</dbReference>